<sequence length="185" mass="20312">MTVLSTGNTKTVENFLTEQNRGANPLTNSSRTVLLMDATDSMSSLLSAAKETVCIMFERASAVLEGKGLSGDAFQMQFAVYRNYNSKENKLLEVSPWNTKANNLRAFMNTISPEGGWSNEATEIGLWHAIKESELQDSVSQVILIVDAPANTQEEVNVKRADLVEHIGRTLDLISQPTIQVSCKS</sequence>
<reference evidence="1" key="1">
    <citation type="submission" date="2021-02" db="EMBL/GenBank/DDBJ databases">
        <authorList>
            <person name="Nowell W R."/>
        </authorList>
    </citation>
    <scope>NUCLEOTIDE SEQUENCE</scope>
</reference>
<organism evidence="1 3">
    <name type="scientific">Didymodactylos carnosus</name>
    <dbReference type="NCBI Taxonomy" id="1234261"/>
    <lineage>
        <taxon>Eukaryota</taxon>
        <taxon>Metazoa</taxon>
        <taxon>Spiralia</taxon>
        <taxon>Gnathifera</taxon>
        <taxon>Rotifera</taxon>
        <taxon>Eurotatoria</taxon>
        <taxon>Bdelloidea</taxon>
        <taxon>Philodinida</taxon>
        <taxon>Philodinidae</taxon>
        <taxon>Didymodactylos</taxon>
    </lineage>
</organism>
<gene>
    <name evidence="1" type="ORF">GPM918_LOCUS18252</name>
    <name evidence="2" type="ORF">SRO942_LOCUS18250</name>
</gene>
<protein>
    <recommendedName>
        <fullName evidence="4">VWFA domain-containing protein</fullName>
    </recommendedName>
</protein>
<comment type="caution">
    <text evidence="1">The sequence shown here is derived from an EMBL/GenBank/DDBJ whole genome shotgun (WGS) entry which is preliminary data.</text>
</comment>
<dbReference type="Proteomes" id="UP000663829">
    <property type="component" value="Unassembled WGS sequence"/>
</dbReference>
<dbReference type="EMBL" id="CAJNOQ010005227">
    <property type="protein sequence ID" value="CAF1090872.1"/>
    <property type="molecule type" value="Genomic_DNA"/>
</dbReference>
<evidence type="ECO:0000313" key="2">
    <source>
        <dbReference type="EMBL" id="CAF3856369.1"/>
    </source>
</evidence>
<dbReference type="EMBL" id="CAJOBC010005228">
    <property type="protein sequence ID" value="CAF3856369.1"/>
    <property type="molecule type" value="Genomic_DNA"/>
</dbReference>
<dbReference type="Proteomes" id="UP000681722">
    <property type="component" value="Unassembled WGS sequence"/>
</dbReference>
<dbReference type="SUPFAM" id="SSF53300">
    <property type="entry name" value="vWA-like"/>
    <property type="match status" value="1"/>
</dbReference>
<evidence type="ECO:0008006" key="4">
    <source>
        <dbReference type="Google" id="ProtNLM"/>
    </source>
</evidence>
<dbReference type="AlphaFoldDB" id="A0A814NDS3"/>
<dbReference type="OrthoDB" id="10049489at2759"/>
<dbReference type="InterPro" id="IPR036465">
    <property type="entry name" value="vWFA_dom_sf"/>
</dbReference>
<evidence type="ECO:0000313" key="3">
    <source>
        <dbReference type="Proteomes" id="UP000663829"/>
    </source>
</evidence>
<proteinExistence type="predicted"/>
<evidence type="ECO:0000313" key="1">
    <source>
        <dbReference type="EMBL" id="CAF1090872.1"/>
    </source>
</evidence>
<keyword evidence="3" id="KW-1185">Reference proteome</keyword>
<name>A0A814NDS3_9BILA</name>
<accession>A0A814NDS3</accession>